<dbReference type="Proteomes" id="UP000325438">
    <property type="component" value="Unassembled WGS sequence"/>
</dbReference>
<accession>A0A5N7JRH3</accession>
<dbReference type="RefSeq" id="WP_152749030.1">
    <property type="nucleotide sequence ID" value="NZ_VUBA01000043.1"/>
</dbReference>
<proteinExistence type="predicted"/>
<keyword evidence="1" id="KW-0732">Signal</keyword>
<feature type="signal peptide" evidence="1">
    <location>
        <begin position="1"/>
        <end position="17"/>
    </location>
</feature>
<evidence type="ECO:0000313" key="3">
    <source>
        <dbReference type="Proteomes" id="UP000325438"/>
    </source>
</evidence>
<organism evidence="2 3">
    <name type="scientific">Pseudomonas kitaguniensis</name>
    <dbReference type="NCBI Taxonomy" id="2607908"/>
    <lineage>
        <taxon>Bacteria</taxon>
        <taxon>Pseudomonadati</taxon>
        <taxon>Pseudomonadota</taxon>
        <taxon>Gammaproteobacteria</taxon>
        <taxon>Pseudomonadales</taxon>
        <taxon>Pseudomonadaceae</taxon>
        <taxon>Pseudomonas</taxon>
    </lineage>
</organism>
<dbReference type="AlphaFoldDB" id="A0A5N7JRH3"/>
<evidence type="ECO:0000313" key="2">
    <source>
        <dbReference type="EMBL" id="MPQ83833.1"/>
    </source>
</evidence>
<gene>
    <name evidence="2" type="ORF">F0170_07445</name>
</gene>
<reference evidence="2 3" key="1">
    <citation type="submission" date="2019-09" db="EMBL/GenBank/DDBJ databases">
        <title>The draft genomes of Allium pathogen Pseudomonas sp.</title>
        <authorList>
            <person name="Fujikawa T."/>
            <person name="Sawada H."/>
        </authorList>
    </citation>
    <scope>NUCLEOTIDE SEQUENCE [LARGE SCALE GENOMIC DNA]</scope>
    <source>
        <strain evidence="2 3">MAFF 730085</strain>
    </source>
</reference>
<sequence>MKKIMLLLSLISASAVASQAENVQAQYLVPGSTDHDFGVLCVDQGRETFSINSDKNNAYRHARNIVFTNLGGGRVLMSLLHGFSNADTPSTHLTSATEQCDTFKQ</sequence>
<feature type="chain" id="PRO_5025063822" evidence="1">
    <location>
        <begin position="18"/>
        <end position="105"/>
    </location>
</feature>
<name>A0A5N7JRH3_9PSED</name>
<dbReference type="EMBL" id="VUBA01000043">
    <property type="protein sequence ID" value="MPQ83833.1"/>
    <property type="molecule type" value="Genomic_DNA"/>
</dbReference>
<evidence type="ECO:0000256" key="1">
    <source>
        <dbReference type="SAM" id="SignalP"/>
    </source>
</evidence>
<protein>
    <submittedName>
        <fullName evidence="2">Uncharacterized protein</fullName>
    </submittedName>
</protein>
<comment type="caution">
    <text evidence="2">The sequence shown here is derived from an EMBL/GenBank/DDBJ whole genome shotgun (WGS) entry which is preliminary data.</text>
</comment>